<keyword evidence="3" id="KW-0464">Manganese</keyword>
<evidence type="ECO:0000313" key="6">
    <source>
        <dbReference type="EMBL" id="AKB29581.1"/>
    </source>
</evidence>
<dbReference type="Gene3D" id="3.30.540.10">
    <property type="entry name" value="Fructose-1,6-Bisphosphatase, subunit A, domain 1"/>
    <property type="match status" value="1"/>
</dbReference>
<dbReference type="Pfam" id="PF03320">
    <property type="entry name" value="FBPase_glpX"/>
    <property type="match status" value="1"/>
</dbReference>
<evidence type="ECO:0000256" key="1">
    <source>
        <dbReference type="ARBA" id="ARBA00022723"/>
    </source>
</evidence>
<keyword evidence="4 5" id="KW-0119">Carbohydrate metabolism</keyword>
<dbReference type="CDD" id="cd01516">
    <property type="entry name" value="FBPase_glpX"/>
    <property type="match status" value="1"/>
</dbReference>
<dbReference type="Gene3D" id="3.40.190.90">
    <property type="match status" value="1"/>
</dbReference>
<dbReference type="InterPro" id="IPR004464">
    <property type="entry name" value="FBPase_class-2/SBPase"/>
</dbReference>
<dbReference type="PATRIC" id="fig|1434120.4.peg.3737"/>
<gene>
    <name evidence="6" type="ORF">MSSIT_2862</name>
</gene>
<keyword evidence="1" id="KW-0479">Metal-binding</keyword>
<dbReference type="PIRSF" id="PIRSF004532">
    <property type="entry name" value="GlpX"/>
    <property type="match status" value="1"/>
</dbReference>
<dbReference type="EMBL" id="CP009506">
    <property type="protein sequence ID" value="AKB29581.1"/>
    <property type="molecule type" value="Genomic_DNA"/>
</dbReference>
<dbReference type="AlphaFoldDB" id="A0A0E3L935"/>
<dbReference type="Proteomes" id="UP000033111">
    <property type="component" value="Chromosome"/>
</dbReference>
<accession>A0A0E3L935</accession>
<evidence type="ECO:0000256" key="5">
    <source>
        <dbReference type="PIRNR" id="PIRNR004532"/>
    </source>
</evidence>
<evidence type="ECO:0000313" key="7">
    <source>
        <dbReference type="Proteomes" id="UP000033111"/>
    </source>
</evidence>
<dbReference type="SUPFAM" id="SSF56655">
    <property type="entry name" value="Carbohydrate phosphatase"/>
    <property type="match status" value="1"/>
</dbReference>
<name>A0A0E3L935_9EURY</name>
<dbReference type="KEGG" id="msw:MSSIT_2862"/>
<keyword evidence="7" id="KW-1185">Reference proteome</keyword>
<organism evidence="6 7">
    <name type="scientific">Methanosarcina siciliae T4/M</name>
    <dbReference type="NCBI Taxonomy" id="1434120"/>
    <lineage>
        <taxon>Archaea</taxon>
        <taxon>Methanobacteriati</taxon>
        <taxon>Methanobacteriota</taxon>
        <taxon>Stenosarchaea group</taxon>
        <taxon>Methanomicrobia</taxon>
        <taxon>Methanosarcinales</taxon>
        <taxon>Methanosarcinaceae</taxon>
        <taxon>Methanosarcina</taxon>
    </lineage>
</organism>
<dbReference type="RefSeq" id="WP_048173419.1">
    <property type="nucleotide sequence ID" value="NZ_CP009506.1"/>
</dbReference>
<sequence>MPHPKTVEEMFESAGPIEYRLLPRLIHVTEAAAIAAAYQMGRGDKHFADQVAVASMRRMLNKLDMKGIIKIGEGERDEAPMLYIGEEVGTGYGDLEVDIAVDPLEGTNLTADGCPGSVAVMAMAERGGIFHGPDIYMDKIVVGPDVVRYEEEHPGERIYLDAPVSHNLEIVAKALGRKVEELVVVILDRPRHAQKITEIREAGARVRLVTDGDLMPGVATAVRGSGIHMVMGAGGSGEAVLTAAAIKILGGKILARLVLPTVANGKTKEKIDEEIEEKMPRLEAMGITLENINDILDTEKLVPGKDVIFSATAVTPGHFLREVNLFGGGDARVHTISMGASGAIRFTDSIYIKDKRETPLYL</sequence>
<keyword evidence="2 6" id="KW-0378">Hydrolase</keyword>
<dbReference type="GO" id="GO:0006094">
    <property type="term" value="P:gluconeogenesis"/>
    <property type="evidence" value="ECO:0007669"/>
    <property type="project" value="InterPro"/>
</dbReference>
<dbReference type="GeneID" id="24861762"/>
<dbReference type="PANTHER" id="PTHR30447:SF0">
    <property type="entry name" value="FRUCTOSE-1,6-BISPHOSPHATASE 1 CLASS 2-RELATED"/>
    <property type="match status" value="1"/>
</dbReference>
<proteinExistence type="inferred from homology"/>
<dbReference type="PANTHER" id="PTHR30447">
    <property type="entry name" value="FRUCTOSE-1,6-BISPHOSPHATASE CLASS 2"/>
    <property type="match status" value="1"/>
</dbReference>
<dbReference type="HOGENOM" id="CLU_054938_0_0_2"/>
<reference evidence="6 7" key="1">
    <citation type="submission" date="2014-07" db="EMBL/GenBank/DDBJ databases">
        <title>Methanogenic archaea and the global carbon cycle.</title>
        <authorList>
            <person name="Henriksen J.R."/>
            <person name="Luke J."/>
            <person name="Reinhart S."/>
            <person name="Benedict M.N."/>
            <person name="Youngblut N.D."/>
            <person name="Metcalf M.E."/>
            <person name="Whitaker R.J."/>
            <person name="Metcalf W.W."/>
        </authorList>
    </citation>
    <scope>NUCLEOTIDE SEQUENCE [LARGE SCALE GENOMIC DNA]</scope>
    <source>
        <strain evidence="6 7">T4/M</strain>
    </source>
</reference>
<dbReference type="GO" id="GO:0046872">
    <property type="term" value="F:metal ion binding"/>
    <property type="evidence" value="ECO:0007669"/>
    <property type="project" value="UniProtKB-KW"/>
</dbReference>
<evidence type="ECO:0000256" key="3">
    <source>
        <dbReference type="ARBA" id="ARBA00023211"/>
    </source>
</evidence>
<dbReference type="GO" id="GO:0005829">
    <property type="term" value="C:cytosol"/>
    <property type="evidence" value="ECO:0007669"/>
    <property type="project" value="TreeGrafter"/>
</dbReference>
<evidence type="ECO:0000256" key="2">
    <source>
        <dbReference type="ARBA" id="ARBA00022801"/>
    </source>
</evidence>
<dbReference type="GO" id="GO:0042132">
    <property type="term" value="F:fructose 1,6-bisphosphate 1-phosphatase activity"/>
    <property type="evidence" value="ECO:0007669"/>
    <property type="project" value="InterPro"/>
</dbReference>
<dbReference type="NCBIfam" id="TIGR00330">
    <property type="entry name" value="glpX"/>
    <property type="match status" value="1"/>
</dbReference>
<comment type="similarity">
    <text evidence="5">Belongs to the FBPase class 2 family.</text>
</comment>
<dbReference type="GO" id="GO:0030388">
    <property type="term" value="P:fructose 1,6-bisphosphate metabolic process"/>
    <property type="evidence" value="ECO:0007669"/>
    <property type="project" value="TreeGrafter"/>
</dbReference>
<evidence type="ECO:0000256" key="4">
    <source>
        <dbReference type="ARBA" id="ARBA00023277"/>
    </source>
</evidence>
<protein>
    <recommendedName>
        <fullName evidence="5">Fructose-1,6-bisphosphatase</fullName>
    </recommendedName>
</protein>
<dbReference type="GO" id="GO:0006071">
    <property type="term" value="P:glycerol metabolic process"/>
    <property type="evidence" value="ECO:0007669"/>
    <property type="project" value="InterPro"/>
</dbReference>
<dbReference type="OrthoDB" id="134199at2157"/>